<feature type="region of interest" description="Disordered" evidence="15">
    <location>
        <begin position="1"/>
        <end position="34"/>
    </location>
</feature>
<dbReference type="PANTHER" id="PTHR45832:SF22">
    <property type="entry name" value="SERINE_THREONINE-PROTEIN KINASE SAMKA-RELATED"/>
    <property type="match status" value="1"/>
</dbReference>
<evidence type="ECO:0000313" key="18">
    <source>
        <dbReference type="EMBL" id="KNE68027.1"/>
    </source>
</evidence>
<feature type="region of interest" description="Disordered" evidence="15">
    <location>
        <begin position="291"/>
        <end position="385"/>
    </location>
</feature>
<evidence type="ECO:0000256" key="5">
    <source>
        <dbReference type="ARBA" id="ARBA00022527"/>
    </source>
</evidence>
<keyword evidence="6" id="KW-0597">Phosphoprotein</keyword>
<dbReference type="GO" id="GO:0004674">
    <property type="term" value="F:protein serine/threonine kinase activity"/>
    <property type="evidence" value="ECO:0007669"/>
    <property type="project" value="UniProtKB-KW"/>
</dbReference>
<feature type="compositionally biased region" description="Low complexity" evidence="15">
    <location>
        <begin position="366"/>
        <end position="375"/>
    </location>
</feature>
<comment type="catalytic activity">
    <reaction evidence="13">
        <text>L-seryl-[protein] + ATP = O-phospho-L-seryl-[protein] + ADP + H(+)</text>
        <dbReference type="Rhea" id="RHEA:17989"/>
        <dbReference type="Rhea" id="RHEA-COMP:9863"/>
        <dbReference type="Rhea" id="RHEA-COMP:11604"/>
        <dbReference type="ChEBI" id="CHEBI:15378"/>
        <dbReference type="ChEBI" id="CHEBI:29999"/>
        <dbReference type="ChEBI" id="CHEBI:30616"/>
        <dbReference type="ChEBI" id="CHEBI:83421"/>
        <dbReference type="ChEBI" id="CHEBI:456216"/>
        <dbReference type="EC" id="2.7.11.1"/>
    </reaction>
</comment>
<comment type="subcellular location">
    <subcellularLocation>
        <location evidence="1">Cytoplasm</location>
        <location evidence="1">Cytoskeleton</location>
    </subcellularLocation>
</comment>
<dbReference type="EMBL" id="GG745355">
    <property type="protein sequence ID" value="KNE68027.1"/>
    <property type="molecule type" value="Genomic_DNA"/>
</dbReference>
<evidence type="ECO:0000256" key="12">
    <source>
        <dbReference type="ARBA" id="ARBA00047899"/>
    </source>
</evidence>
<dbReference type="PROSITE" id="PS00107">
    <property type="entry name" value="PROTEIN_KINASE_ATP"/>
    <property type="match status" value="1"/>
</dbReference>
<dbReference type="InterPro" id="IPR011009">
    <property type="entry name" value="Kinase-like_dom_sf"/>
</dbReference>
<dbReference type="GO" id="GO:0007015">
    <property type="term" value="P:actin filament organization"/>
    <property type="evidence" value="ECO:0007669"/>
    <property type="project" value="InterPro"/>
</dbReference>
<dbReference type="CDD" id="cd06614">
    <property type="entry name" value="STKc_PAK"/>
    <property type="match status" value="1"/>
</dbReference>
<keyword evidence="7" id="KW-0808">Transferase</keyword>
<comment type="catalytic activity">
    <reaction evidence="12">
        <text>L-threonyl-[protein] + ATP = O-phospho-L-threonyl-[protein] + ADP + H(+)</text>
        <dbReference type="Rhea" id="RHEA:46608"/>
        <dbReference type="Rhea" id="RHEA-COMP:11060"/>
        <dbReference type="Rhea" id="RHEA-COMP:11605"/>
        <dbReference type="ChEBI" id="CHEBI:15378"/>
        <dbReference type="ChEBI" id="CHEBI:30013"/>
        <dbReference type="ChEBI" id="CHEBI:30616"/>
        <dbReference type="ChEBI" id="CHEBI:61977"/>
        <dbReference type="ChEBI" id="CHEBI:456216"/>
        <dbReference type="EC" id="2.7.11.1"/>
    </reaction>
</comment>
<dbReference type="Pfam" id="PF00069">
    <property type="entry name" value="Pkinase"/>
    <property type="match status" value="1"/>
</dbReference>
<dbReference type="PROSITE" id="PS50011">
    <property type="entry name" value="PROTEIN_KINASE_DOM"/>
    <property type="match status" value="1"/>
</dbReference>
<keyword evidence="4" id="KW-0963">Cytoplasm</keyword>
<dbReference type="InterPro" id="IPR008271">
    <property type="entry name" value="Ser/Thr_kinase_AS"/>
</dbReference>
<feature type="region of interest" description="Disordered" evidence="15">
    <location>
        <begin position="48"/>
        <end position="71"/>
    </location>
</feature>
<dbReference type="Gene3D" id="1.10.510.10">
    <property type="entry name" value="Transferase(Phosphotransferase) domain 1"/>
    <property type="match status" value="1"/>
</dbReference>
<keyword evidence="11" id="KW-0206">Cytoskeleton</keyword>
<evidence type="ECO:0000256" key="13">
    <source>
        <dbReference type="ARBA" id="ARBA00048679"/>
    </source>
</evidence>
<dbReference type="InterPro" id="IPR017441">
    <property type="entry name" value="Protein_kinase_ATP_BS"/>
</dbReference>
<feature type="compositionally biased region" description="Polar residues" evidence="15">
    <location>
        <begin position="1"/>
        <end position="26"/>
    </location>
</feature>
<feature type="compositionally biased region" description="Low complexity" evidence="15">
    <location>
        <begin position="163"/>
        <end position="193"/>
    </location>
</feature>
<evidence type="ECO:0000256" key="2">
    <source>
        <dbReference type="ARBA" id="ARBA00008874"/>
    </source>
</evidence>
<dbReference type="SUPFAM" id="SSF56112">
    <property type="entry name" value="Protein kinase-like (PK-like)"/>
    <property type="match status" value="1"/>
</dbReference>
<feature type="binding site" evidence="14">
    <location>
        <position position="438"/>
    </location>
    <ligand>
        <name>ATP</name>
        <dbReference type="ChEBI" id="CHEBI:30616"/>
    </ligand>
</feature>
<feature type="compositionally biased region" description="Pro residues" evidence="15">
    <location>
        <begin position="298"/>
        <end position="313"/>
    </location>
</feature>
<name>A0A0L0SZV6_ALLM3</name>
<comment type="similarity">
    <text evidence="2">Belongs to the protein kinase superfamily. STE Ser/Thr protein kinase family. STE20 subfamily.</text>
</comment>
<evidence type="ECO:0000256" key="6">
    <source>
        <dbReference type="ARBA" id="ARBA00022553"/>
    </source>
</evidence>
<dbReference type="AlphaFoldDB" id="A0A0L0SZV6"/>
<sequence length="685" mass="71831">MSTISPTSASSDDAVTSPASNPTSAPGTVERKRGLKGVLGNFVGAAKDIFSPGNSPGGNAAATSATTPVKESPFPSVAALKAMTISGPYNPIHVTHVGYDPTTQQLTGLPPEWQALLKQAGITSSEQQAHPQQVLDVLRFYQDATKEAEATKSASPWTKFQYGATGTPMPTTGGASASASASPSSATRAAAATAEHKAKVASTPNLSSTTSSGSFTSLVTAANAVTGPPQLPPLSFDTATPLSLPTLIPLAQSSSMTTATATVAGSPPPALPTTALSAIAVMPVTATPSSAAAAAGASPPPRTATPIVPPVLPPKKAAPAVPQRPTARVAQAAVAHAHHVPAHPPSPPAKSKLRIDHTNRPKRDASASPTAAHAAPVERPALPPKEMSRDAVISELEKIVSHGDPNEQYKNLVKIGQGASGSVYTAIQAATGDMVAIKAMNLDQQPKKELIISEILVMQRSRHKNIVNYIDAFLMHGDLWVVMEYMEGGSLTDVVTYNLMTEGQIAAVCREILEGLAHLHSQGVIHRDVKSDNVLLSNSGQVKLTDFGFCAQINEYQAKRTTLVGTPYWMAPEIVTRKEYGPKVDVWSLGILCIEMIEGEPPYLSEVPLRALYLIATNGTPTLHNPEQLSSTFRDFLAKCLEVDVEKRPTAGEMLHHPFLLKASPLKSLGPLIQAAKEAAGQQRK</sequence>
<evidence type="ECO:0000256" key="7">
    <source>
        <dbReference type="ARBA" id="ARBA00022679"/>
    </source>
</evidence>
<dbReference type="GO" id="GO:0106310">
    <property type="term" value="F:protein serine kinase activity"/>
    <property type="evidence" value="ECO:0007669"/>
    <property type="project" value="RHEA"/>
</dbReference>
<evidence type="ECO:0000259" key="17">
    <source>
        <dbReference type="PROSITE" id="PS50108"/>
    </source>
</evidence>
<dbReference type="InterPro" id="IPR051931">
    <property type="entry name" value="PAK3-like"/>
</dbReference>
<dbReference type="FunFam" id="3.30.200.20:FF:000705">
    <property type="entry name" value="Non-specific serine/threonine protein kinase"/>
    <property type="match status" value="1"/>
</dbReference>
<evidence type="ECO:0000256" key="11">
    <source>
        <dbReference type="ARBA" id="ARBA00023212"/>
    </source>
</evidence>
<keyword evidence="10 14" id="KW-0067">ATP-binding</keyword>
<dbReference type="FunFam" id="1.10.510.10:FF:000011">
    <property type="entry name" value="Non-specific serine/threonine protein kinase"/>
    <property type="match status" value="1"/>
</dbReference>
<dbReference type="Proteomes" id="UP000054350">
    <property type="component" value="Unassembled WGS sequence"/>
</dbReference>
<protein>
    <recommendedName>
        <fullName evidence="3">non-specific serine/threonine protein kinase</fullName>
        <ecNumber evidence="3">2.7.11.1</ecNumber>
    </recommendedName>
</protein>
<dbReference type="SUPFAM" id="SSF47912">
    <property type="entry name" value="Wiscott-Aldrich syndrome protein, WASP, C-terminal domain"/>
    <property type="match status" value="1"/>
</dbReference>
<reference evidence="19" key="2">
    <citation type="submission" date="2009-11" db="EMBL/GenBank/DDBJ databases">
        <title>The Genome Sequence of Allomyces macrogynus strain ATCC 38327.</title>
        <authorList>
            <consortium name="The Broad Institute Genome Sequencing Platform"/>
            <person name="Russ C."/>
            <person name="Cuomo C."/>
            <person name="Shea T."/>
            <person name="Young S.K."/>
            <person name="Zeng Q."/>
            <person name="Koehrsen M."/>
            <person name="Haas B."/>
            <person name="Borodovsky M."/>
            <person name="Guigo R."/>
            <person name="Alvarado L."/>
            <person name="Berlin A."/>
            <person name="Borenstein D."/>
            <person name="Chen Z."/>
            <person name="Engels R."/>
            <person name="Freedman E."/>
            <person name="Gellesch M."/>
            <person name="Goldberg J."/>
            <person name="Griggs A."/>
            <person name="Gujja S."/>
            <person name="Heiman D."/>
            <person name="Hepburn T."/>
            <person name="Howarth C."/>
            <person name="Jen D."/>
            <person name="Larson L."/>
            <person name="Lewis B."/>
            <person name="Mehta T."/>
            <person name="Park D."/>
            <person name="Pearson M."/>
            <person name="Roberts A."/>
            <person name="Saif S."/>
            <person name="Shenoy N."/>
            <person name="Sisk P."/>
            <person name="Stolte C."/>
            <person name="Sykes S."/>
            <person name="Walk T."/>
            <person name="White J."/>
            <person name="Yandava C."/>
            <person name="Burger G."/>
            <person name="Gray M.W."/>
            <person name="Holland P.W.H."/>
            <person name="King N."/>
            <person name="Lang F.B.F."/>
            <person name="Roger A.J."/>
            <person name="Ruiz-Trillo I."/>
            <person name="Lander E."/>
            <person name="Nusbaum C."/>
        </authorList>
    </citation>
    <scope>NUCLEOTIDE SEQUENCE [LARGE SCALE GENOMIC DNA]</scope>
    <source>
        <strain evidence="19">ATCC 38327</strain>
    </source>
</reference>
<dbReference type="PROSITE" id="PS50108">
    <property type="entry name" value="CRIB"/>
    <property type="match status" value="1"/>
</dbReference>
<dbReference type="OrthoDB" id="248923at2759"/>
<dbReference type="Pfam" id="PF00786">
    <property type="entry name" value="PBD"/>
    <property type="match status" value="1"/>
</dbReference>
<evidence type="ECO:0000256" key="1">
    <source>
        <dbReference type="ARBA" id="ARBA00004245"/>
    </source>
</evidence>
<feature type="compositionally biased region" description="Basic and acidic residues" evidence="15">
    <location>
        <begin position="353"/>
        <end position="365"/>
    </location>
</feature>
<keyword evidence="9 18" id="KW-0418">Kinase</keyword>
<dbReference type="eggNOG" id="KOG0578">
    <property type="taxonomic scope" value="Eukaryota"/>
</dbReference>
<dbReference type="CDD" id="cd01093">
    <property type="entry name" value="CRIB_PAK_like"/>
    <property type="match status" value="1"/>
</dbReference>
<evidence type="ECO:0000256" key="4">
    <source>
        <dbReference type="ARBA" id="ARBA00022490"/>
    </source>
</evidence>
<organism evidence="18 19">
    <name type="scientific">Allomyces macrogynus (strain ATCC 38327)</name>
    <name type="common">Allomyces javanicus var. macrogynus</name>
    <dbReference type="NCBI Taxonomy" id="578462"/>
    <lineage>
        <taxon>Eukaryota</taxon>
        <taxon>Fungi</taxon>
        <taxon>Fungi incertae sedis</taxon>
        <taxon>Blastocladiomycota</taxon>
        <taxon>Blastocladiomycetes</taxon>
        <taxon>Blastocladiales</taxon>
        <taxon>Blastocladiaceae</taxon>
        <taxon>Allomyces</taxon>
    </lineage>
</organism>
<dbReference type="InterPro" id="IPR000095">
    <property type="entry name" value="CRIB_dom"/>
</dbReference>
<evidence type="ECO:0000256" key="8">
    <source>
        <dbReference type="ARBA" id="ARBA00022741"/>
    </source>
</evidence>
<dbReference type="InterPro" id="IPR000719">
    <property type="entry name" value="Prot_kinase_dom"/>
</dbReference>
<dbReference type="InterPro" id="IPR036936">
    <property type="entry name" value="CRIB_dom_sf"/>
</dbReference>
<evidence type="ECO:0000256" key="3">
    <source>
        <dbReference type="ARBA" id="ARBA00012513"/>
    </source>
</evidence>
<dbReference type="GO" id="GO:0005856">
    <property type="term" value="C:cytoskeleton"/>
    <property type="evidence" value="ECO:0007669"/>
    <property type="project" value="UniProtKB-SubCell"/>
</dbReference>
<dbReference type="GO" id="GO:0005524">
    <property type="term" value="F:ATP binding"/>
    <property type="evidence" value="ECO:0007669"/>
    <property type="project" value="UniProtKB-UniRule"/>
</dbReference>
<dbReference type="VEuPathDB" id="FungiDB:AMAG_13199"/>
<accession>A0A0L0SZV6</accession>
<feature type="region of interest" description="Disordered" evidence="15">
    <location>
        <begin position="159"/>
        <end position="211"/>
    </location>
</feature>
<dbReference type="InterPro" id="IPR033923">
    <property type="entry name" value="PAK_BD"/>
</dbReference>
<dbReference type="PROSITE" id="PS00108">
    <property type="entry name" value="PROTEIN_KINASE_ST"/>
    <property type="match status" value="1"/>
</dbReference>
<dbReference type="Gene3D" id="3.30.200.20">
    <property type="entry name" value="Phosphorylase Kinase, domain 1"/>
    <property type="match status" value="1"/>
</dbReference>
<dbReference type="SMART" id="SM00285">
    <property type="entry name" value="PBD"/>
    <property type="match status" value="1"/>
</dbReference>
<evidence type="ECO:0000256" key="9">
    <source>
        <dbReference type="ARBA" id="ARBA00022777"/>
    </source>
</evidence>
<keyword evidence="19" id="KW-1185">Reference proteome</keyword>
<keyword evidence="5" id="KW-0723">Serine/threonine-protein kinase</keyword>
<gene>
    <name evidence="18" type="ORF">AMAG_13199</name>
</gene>
<proteinExistence type="inferred from homology"/>
<dbReference type="PANTHER" id="PTHR45832">
    <property type="entry name" value="SERINE/THREONINE-PROTEIN KINASE SAMKA-RELATED-RELATED"/>
    <property type="match status" value="1"/>
</dbReference>
<evidence type="ECO:0000256" key="15">
    <source>
        <dbReference type="SAM" id="MobiDB-lite"/>
    </source>
</evidence>
<evidence type="ECO:0000256" key="14">
    <source>
        <dbReference type="PROSITE-ProRule" id="PRU10141"/>
    </source>
</evidence>
<dbReference type="STRING" id="578462.A0A0L0SZV6"/>
<feature type="domain" description="CRIB" evidence="17">
    <location>
        <begin position="85"/>
        <end position="98"/>
    </location>
</feature>
<dbReference type="SMART" id="SM00220">
    <property type="entry name" value="S_TKc"/>
    <property type="match status" value="1"/>
</dbReference>
<evidence type="ECO:0000256" key="10">
    <source>
        <dbReference type="ARBA" id="ARBA00022840"/>
    </source>
</evidence>
<evidence type="ECO:0000313" key="19">
    <source>
        <dbReference type="Proteomes" id="UP000054350"/>
    </source>
</evidence>
<dbReference type="EC" id="2.7.11.1" evidence="3"/>
<dbReference type="Gene3D" id="3.90.810.10">
    <property type="entry name" value="CRIB domain"/>
    <property type="match status" value="1"/>
</dbReference>
<reference evidence="18 19" key="1">
    <citation type="submission" date="2009-11" db="EMBL/GenBank/DDBJ databases">
        <title>Annotation of Allomyces macrogynus ATCC 38327.</title>
        <authorList>
            <consortium name="The Broad Institute Genome Sequencing Platform"/>
            <person name="Russ C."/>
            <person name="Cuomo C."/>
            <person name="Burger G."/>
            <person name="Gray M.W."/>
            <person name="Holland P.W.H."/>
            <person name="King N."/>
            <person name="Lang F.B.F."/>
            <person name="Roger A.J."/>
            <person name="Ruiz-Trillo I."/>
            <person name="Young S.K."/>
            <person name="Zeng Q."/>
            <person name="Gargeya S."/>
            <person name="Fitzgerald M."/>
            <person name="Haas B."/>
            <person name="Abouelleil A."/>
            <person name="Alvarado L."/>
            <person name="Arachchi H.M."/>
            <person name="Berlin A."/>
            <person name="Chapman S.B."/>
            <person name="Gearin G."/>
            <person name="Goldberg J."/>
            <person name="Griggs A."/>
            <person name="Gujja S."/>
            <person name="Hansen M."/>
            <person name="Heiman D."/>
            <person name="Howarth C."/>
            <person name="Larimer J."/>
            <person name="Lui A."/>
            <person name="MacDonald P.J.P."/>
            <person name="McCowen C."/>
            <person name="Montmayeur A."/>
            <person name="Murphy C."/>
            <person name="Neiman D."/>
            <person name="Pearson M."/>
            <person name="Priest M."/>
            <person name="Roberts A."/>
            <person name="Saif S."/>
            <person name="Shea T."/>
            <person name="Sisk P."/>
            <person name="Stolte C."/>
            <person name="Sykes S."/>
            <person name="Wortman J."/>
            <person name="Nusbaum C."/>
            <person name="Birren B."/>
        </authorList>
    </citation>
    <scope>NUCLEOTIDE SEQUENCE [LARGE SCALE GENOMIC DNA]</scope>
    <source>
        <strain evidence="18 19">ATCC 38327</strain>
    </source>
</reference>
<evidence type="ECO:0000259" key="16">
    <source>
        <dbReference type="PROSITE" id="PS50011"/>
    </source>
</evidence>
<feature type="compositionally biased region" description="Low complexity" evidence="15">
    <location>
        <begin position="314"/>
        <end position="335"/>
    </location>
</feature>
<keyword evidence="8 14" id="KW-0547">Nucleotide-binding</keyword>
<feature type="compositionally biased region" description="Low complexity" evidence="15">
    <location>
        <begin position="202"/>
        <end position="211"/>
    </location>
</feature>
<feature type="domain" description="Protein kinase" evidence="16">
    <location>
        <begin position="409"/>
        <end position="660"/>
    </location>
</feature>
<dbReference type="InterPro" id="IPR011026">
    <property type="entry name" value="WAS_C"/>
</dbReference>